<feature type="compositionally biased region" description="Low complexity" evidence="1">
    <location>
        <begin position="49"/>
        <end position="61"/>
    </location>
</feature>
<sequence length="289" mass="34414">MWEQLVFCTEDLNKRPNTSSDSFGSTSSGDYDRYPYDKYDDRRTKNNTYGSSYGDSSSGKYPYDNHYTSSGKYPYDNHYNDPYSSSYGYGGGYGDQYDDYRNRYNSLYHSRYGSDNRYYGNGNVHYLNEPKYPPYWYNRYDERSDRYRYSPSYYSGLRERPDNRYNGNGYSLYLNEPRGPPYRYYDTPKRNYPYDLKHAYRSHPEDHRVYYNIETGEFRVSDDDQYSAPNRPDYSPSGFHESRYEDYRNSLGSGAAYPPLYHGYNDFRPGFRRGYIKEESSADVLTGKE</sequence>
<feature type="compositionally biased region" description="Basic and acidic residues" evidence="1">
    <location>
        <begin position="30"/>
        <end position="44"/>
    </location>
</feature>
<dbReference type="Proteomes" id="UP000694941">
    <property type="component" value="Unplaced"/>
</dbReference>
<keyword evidence="2" id="KW-1185">Reference proteome</keyword>
<evidence type="ECO:0000313" key="2">
    <source>
        <dbReference type="Proteomes" id="UP000694941"/>
    </source>
</evidence>
<evidence type="ECO:0000256" key="1">
    <source>
        <dbReference type="SAM" id="MobiDB-lite"/>
    </source>
</evidence>
<gene>
    <name evidence="3" type="primary">LOC106461728</name>
</gene>
<feature type="compositionally biased region" description="Low complexity" evidence="1">
    <location>
        <begin position="18"/>
        <end position="29"/>
    </location>
</feature>
<evidence type="ECO:0000313" key="3">
    <source>
        <dbReference type="RefSeq" id="XP_013777031.1"/>
    </source>
</evidence>
<protein>
    <submittedName>
        <fullName evidence="3">Stress protein DDR48-like</fullName>
    </submittedName>
</protein>
<reference evidence="3" key="1">
    <citation type="submission" date="2025-08" db="UniProtKB">
        <authorList>
            <consortium name="RefSeq"/>
        </authorList>
    </citation>
    <scope>IDENTIFICATION</scope>
    <source>
        <tissue evidence="3">Muscle</tissue>
    </source>
</reference>
<organism evidence="2 3">
    <name type="scientific">Limulus polyphemus</name>
    <name type="common">Atlantic horseshoe crab</name>
    <dbReference type="NCBI Taxonomy" id="6850"/>
    <lineage>
        <taxon>Eukaryota</taxon>
        <taxon>Metazoa</taxon>
        <taxon>Ecdysozoa</taxon>
        <taxon>Arthropoda</taxon>
        <taxon>Chelicerata</taxon>
        <taxon>Merostomata</taxon>
        <taxon>Xiphosura</taxon>
        <taxon>Limulidae</taxon>
        <taxon>Limulus</taxon>
    </lineage>
</organism>
<dbReference type="GeneID" id="106461728"/>
<name>A0ABM1B8M1_LIMPO</name>
<dbReference type="RefSeq" id="XP_013777031.1">
    <property type="nucleotide sequence ID" value="XM_013921577.1"/>
</dbReference>
<feature type="region of interest" description="Disordered" evidence="1">
    <location>
        <begin position="16"/>
        <end position="61"/>
    </location>
</feature>
<feature type="region of interest" description="Disordered" evidence="1">
    <location>
        <begin position="220"/>
        <end position="242"/>
    </location>
</feature>
<proteinExistence type="predicted"/>
<accession>A0ABM1B8M1</accession>